<comment type="caution">
    <text evidence="2">The sequence shown here is derived from an EMBL/GenBank/DDBJ whole genome shotgun (WGS) entry which is preliminary data.</text>
</comment>
<evidence type="ECO:0000313" key="3">
    <source>
        <dbReference type="Proteomes" id="UP000653730"/>
    </source>
</evidence>
<organism evidence="2 3">
    <name type="scientific">Sinomicrobium weinanense</name>
    <dbReference type="NCBI Taxonomy" id="2842200"/>
    <lineage>
        <taxon>Bacteria</taxon>
        <taxon>Pseudomonadati</taxon>
        <taxon>Bacteroidota</taxon>
        <taxon>Flavobacteriia</taxon>
        <taxon>Flavobacteriales</taxon>
        <taxon>Flavobacteriaceae</taxon>
        <taxon>Sinomicrobium</taxon>
    </lineage>
</organism>
<evidence type="ECO:0000256" key="1">
    <source>
        <dbReference type="SAM" id="SignalP"/>
    </source>
</evidence>
<feature type="chain" id="PRO_5037151537" description="DUF3857 domain-containing protein" evidence="1">
    <location>
        <begin position="20"/>
        <end position="513"/>
    </location>
</feature>
<dbReference type="EMBL" id="JACVDC010000151">
    <property type="protein sequence ID" value="MBC9798659.1"/>
    <property type="molecule type" value="Genomic_DNA"/>
</dbReference>
<dbReference type="Proteomes" id="UP000653730">
    <property type="component" value="Unassembled WGS sequence"/>
</dbReference>
<sequence length="513" mass="59321">MIQKFIFFIFLFSSALGFAQKLKFNPEENHPYAFETEAIVFEQAIFELALKTDVEITFLKKNKGISVKLNRAQVKGSSHALDTRNLEKEGKKDSARMKAIMSEPFIFKPENGKLNLVSHTDIKYFDKPREVIKTFGKYYNPEYNEFYKDIVLKKGYSWSVTGAGADKITGLGDGSVTFHYTVRDINNKEVVVYGKGIAEEQQQTTNIAVKYVLDKETGIPLYTKLITYGDNNRCVLLISKAKDYQAPSALEEFMPIENTLLVKSYKKSNAFKSVEYSYKKRPLITSRDKLEQLVKQCTDSLKTSISWAKSMYSLSGFGDTGKNIGIVDSLLIGAYSKVNHIYFYDRDGFPVFELKRDRNVKYNTPLFIGPYYTNLYQKPLDITKIEIDMTTFTPTKRKTISHTSDTDNSDYNFKISDSSVVIDLKKFINIDYQSFRFYDREGNELTPKWIPNYKYGRIITDNEAFTQEVLEQVPGEKKETLYDVKFFVDHVSKVTFDILTDDLEFRHQRKIYT</sequence>
<keyword evidence="3" id="KW-1185">Reference proteome</keyword>
<evidence type="ECO:0000313" key="2">
    <source>
        <dbReference type="EMBL" id="MBC9798659.1"/>
    </source>
</evidence>
<evidence type="ECO:0008006" key="4">
    <source>
        <dbReference type="Google" id="ProtNLM"/>
    </source>
</evidence>
<protein>
    <recommendedName>
        <fullName evidence="4">DUF3857 domain-containing protein</fullName>
    </recommendedName>
</protein>
<proteinExistence type="predicted"/>
<accession>A0A926JWK4</accession>
<dbReference type="RefSeq" id="WP_187967766.1">
    <property type="nucleotide sequence ID" value="NZ_JACVDC010000151.1"/>
</dbReference>
<feature type="signal peptide" evidence="1">
    <location>
        <begin position="1"/>
        <end position="19"/>
    </location>
</feature>
<dbReference type="AlphaFoldDB" id="A0A926JWK4"/>
<name>A0A926JWK4_9FLAO</name>
<gene>
    <name evidence="2" type="ORF">IBL28_22020</name>
</gene>
<keyword evidence="1" id="KW-0732">Signal</keyword>
<feature type="non-terminal residue" evidence="2">
    <location>
        <position position="513"/>
    </location>
</feature>
<reference evidence="2 3" key="1">
    <citation type="submission" date="2020-09" db="EMBL/GenBank/DDBJ databases">
        <title>Sinomicrobium weinanense sp. nov., a halophilic bacteria isolated from saline-alkali soil.</title>
        <authorList>
            <person name="Wu P."/>
            <person name="Ren H."/>
            <person name="Mei Y."/>
            <person name="Liang Y."/>
            <person name="Chen Z."/>
        </authorList>
    </citation>
    <scope>NUCLEOTIDE SEQUENCE [LARGE SCALE GENOMIC DNA]</scope>
    <source>
        <strain evidence="2 3">FJxs</strain>
    </source>
</reference>